<reference evidence="1" key="1">
    <citation type="submission" date="2022-09" db="EMBL/GenBank/DDBJ databases">
        <title>Rhodovastum sp. nov. RN2-1 isolated from soil in Seongnam, South Korea.</title>
        <authorList>
            <person name="Le N.T."/>
        </authorList>
    </citation>
    <scope>NUCLEOTIDE SEQUENCE</scope>
    <source>
        <strain evidence="1">RN2-1</strain>
    </source>
</reference>
<dbReference type="AlphaFoldDB" id="A0AA41YRZ9"/>
<gene>
    <name evidence="1" type="ORF">OL599_13065</name>
</gene>
<dbReference type="EMBL" id="JAPDNT010000009">
    <property type="protein sequence ID" value="MCW3475508.1"/>
    <property type="molecule type" value="Genomic_DNA"/>
</dbReference>
<dbReference type="Proteomes" id="UP001165679">
    <property type="component" value="Unassembled WGS sequence"/>
</dbReference>
<keyword evidence="2" id="KW-1185">Reference proteome</keyword>
<reference evidence="1" key="2">
    <citation type="submission" date="2022-10" db="EMBL/GenBank/DDBJ databases">
        <authorList>
            <person name="Trinh H.N."/>
        </authorList>
    </citation>
    <scope>NUCLEOTIDE SEQUENCE</scope>
    <source>
        <strain evidence="1">RN2-1</strain>
    </source>
</reference>
<protein>
    <submittedName>
        <fullName evidence="1">Uncharacterized protein</fullName>
    </submittedName>
</protein>
<evidence type="ECO:0000313" key="2">
    <source>
        <dbReference type="Proteomes" id="UP001165679"/>
    </source>
</evidence>
<organism evidence="1 2">
    <name type="scientific">Limobrevibacterium gyesilva</name>
    <dbReference type="NCBI Taxonomy" id="2991712"/>
    <lineage>
        <taxon>Bacteria</taxon>
        <taxon>Pseudomonadati</taxon>
        <taxon>Pseudomonadota</taxon>
        <taxon>Alphaproteobacteria</taxon>
        <taxon>Acetobacterales</taxon>
        <taxon>Acetobacteraceae</taxon>
        <taxon>Limobrevibacterium</taxon>
    </lineage>
</organism>
<sequence length="116" mass="12122">MAPTAPIDPVFATLPPPRTSTPSLPVITPLELMIPAPAREMPKPVAALIVPLLVMFQVVPAAPSTPSTVPVDVTIPVLVMVSGLSAAPRTTGPTVVLLIVRAMTRTSFFPMFGISE</sequence>
<proteinExistence type="predicted"/>
<accession>A0AA41YRZ9</accession>
<name>A0AA41YRZ9_9PROT</name>
<evidence type="ECO:0000313" key="1">
    <source>
        <dbReference type="EMBL" id="MCW3475508.1"/>
    </source>
</evidence>
<comment type="caution">
    <text evidence="1">The sequence shown here is derived from an EMBL/GenBank/DDBJ whole genome shotgun (WGS) entry which is preliminary data.</text>
</comment>